<reference evidence="1" key="1">
    <citation type="submission" date="2023-10" db="EMBL/GenBank/DDBJ databases">
        <title>Genome assembly of Pristionchus species.</title>
        <authorList>
            <person name="Yoshida K."/>
            <person name="Sommer R.J."/>
        </authorList>
    </citation>
    <scope>NUCLEOTIDE SEQUENCE</scope>
    <source>
        <strain evidence="1">RS5133</strain>
    </source>
</reference>
<evidence type="ECO:0000313" key="1">
    <source>
        <dbReference type="EMBL" id="GMT14237.1"/>
    </source>
</evidence>
<dbReference type="AlphaFoldDB" id="A0AAV5V614"/>
<dbReference type="EMBL" id="BTSY01000002">
    <property type="protein sequence ID" value="GMT14237.1"/>
    <property type="molecule type" value="Genomic_DNA"/>
</dbReference>
<organism evidence="1 2">
    <name type="scientific">Pristionchus fissidentatus</name>
    <dbReference type="NCBI Taxonomy" id="1538716"/>
    <lineage>
        <taxon>Eukaryota</taxon>
        <taxon>Metazoa</taxon>
        <taxon>Ecdysozoa</taxon>
        <taxon>Nematoda</taxon>
        <taxon>Chromadorea</taxon>
        <taxon>Rhabditida</taxon>
        <taxon>Rhabditina</taxon>
        <taxon>Diplogasteromorpha</taxon>
        <taxon>Diplogasteroidea</taxon>
        <taxon>Neodiplogasteridae</taxon>
        <taxon>Pristionchus</taxon>
    </lineage>
</organism>
<gene>
    <name evidence="1" type="ORF">PFISCL1PPCAC_5534</name>
</gene>
<protein>
    <submittedName>
        <fullName evidence="1">Uncharacterized protein</fullName>
    </submittedName>
</protein>
<evidence type="ECO:0000313" key="2">
    <source>
        <dbReference type="Proteomes" id="UP001432322"/>
    </source>
</evidence>
<comment type="caution">
    <text evidence="1">The sequence shown here is derived from an EMBL/GenBank/DDBJ whole genome shotgun (WGS) entry which is preliminary data.</text>
</comment>
<dbReference type="Proteomes" id="UP001432322">
    <property type="component" value="Unassembled WGS sequence"/>
</dbReference>
<name>A0AAV5V614_9BILA</name>
<proteinExistence type="predicted"/>
<accession>A0AAV5V614</accession>
<sequence>MFLNSFLIVDLWIQYGHRNHRRIFVFLFIVAFIIHRTPSRSSTILPRSSLRFLQSHLGSDAVV</sequence>
<keyword evidence="2" id="KW-1185">Reference proteome</keyword>